<keyword evidence="1" id="KW-0472">Membrane</keyword>
<keyword evidence="3" id="KW-0614">Plasmid</keyword>
<feature type="transmembrane region" description="Helical" evidence="1">
    <location>
        <begin position="72"/>
        <end position="98"/>
    </location>
</feature>
<gene>
    <name evidence="3" type="ORF">RGR602_PC00823</name>
</gene>
<feature type="transmembrane region" description="Helical" evidence="1">
    <location>
        <begin position="234"/>
        <end position="251"/>
    </location>
</feature>
<keyword evidence="1" id="KW-0812">Transmembrane</keyword>
<feature type="transmembrane region" description="Helical" evidence="1">
    <location>
        <begin position="356"/>
        <end position="379"/>
    </location>
</feature>
<geneLocation type="plasmid" evidence="3 4">
    <name>pRgalR602c</name>
</geneLocation>
<feature type="transmembrane region" description="Helical" evidence="1">
    <location>
        <begin position="119"/>
        <end position="140"/>
    </location>
</feature>
<proteinExistence type="predicted"/>
<dbReference type="HOGENOM" id="CLU_005679_2_3_5"/>
<protein>
    <submittedName>
        <fullName evidence="3">Acyltransferase 3 protein</fullName>
    </submittedName>
</protein>
<feature type="transmembrane region" description="Helical" evidence="1">
    <location>
        <begin position="41"/>
        <end position="60"/>
    </location>
</feature>
<evidence type="ECO:0000313" key="3">
    <source>
        <dbReference type="EMBL" id="AJD44858.1"/>
    </source>
</evidence>
<dbReference type="Proteomes" id="UP000031368">
    <property type="component" value="Plasmid pRgalR602c"/>
</dbReference>
<dbReference type="RefSeq" id="WP_082046700.1">
    <property type="nucleotide sequence ID" value="NZ_CP006880.1"/>
</dbReference>
<accession>A0A0B4XE00</accession>
<dbReference type="InterPro" id="IPR002656">
    <property type="entry name" value="Acyl_transf_3_dom"/>
</dbReference>
<keyword evidence="4" id="KW-1185">Reference proteome</keyword>
<dbReference type="GO" id="GO:0000271">
    <property type="term" value="P:polysaccharide biosynthetic process"/>
    <property type="evidence" value="ECO:0007669"/>
    <property type="project" value="TreeGrafter"/>
</dbReference>
<feature type="transmembrane region" description="Helical" evidence="1">
    <location>
        <begin position="282"/>
        <end position="306"/>
    </location>
</feature>
<organism evidence="3 4">
    <name type="scientific">Rhizobium gallicum bv. gallicum R602sp</name>
    <dbReference type="NCBI Taxonomy" id="1041138"/>
    <lineage>
        <taxon>Bacteria</taxon>
        <taxon>Pseudomonadati</taxon>
        <taxon>Pseudomonadota</taxon>
        <taxon>Alphaproteobacteria</taxon>
        <taxon>Hyphomicrobiales</taxon>
        <taxon>Rhizobiaceae</taxon>
        <taxon>Rhizobium/Agrobacterium group</taxon>
        <taxon>Rhizobium</taxon>
    </lineage>
</organism>
<dbReference type="AlphaFoldDB" id="A0A0B4XE00"/>
<evidence type="ECO:0000256" key="1">
    <source>
        <dbReference type="SAM" id="Phobius"/>
    </source>
</evidence>
<reference evidence="3 4" key="1">
    <citation type="submission" date="2013-11" db="EMBL/GenBank/DDBJ databases">
        <title>Complete genome sequence of Rhizobium gallicum bv. gallicum R602.</title>
        <authorList>
            <person name="Bustos P."/>
            <person name="Santamaria R.I."/>
            <person name="Lozano L."/>
            <person name="Acosta J.L."/>
            <person name="Ormeno-Orrillo E."/>
            <person name="Rogel M.A."/>
            <person name="Romero D."/>
            <person name="Cevallos M.A."/>
            <person name="Martinez-Romero E."/>
            <person name="Gonzalez V."/>
        </authorList>
    </citation>
    <scope>NUCLEOTIDE SEQUENCE [LARGE SCALE GENOMIC DNA]</scope>
    <source>
        <strain evidence="3 4">R602</strain>
        <plasmid evidence="3 4">pRgalR602c</plasmid>
    </source>
</reference>
<dbReference type="PANTHER" id="PTHR23028">
    <property type="entry name" value="ACETYLTRANSFERASE"/>
    <property type="match status" value="1"/>
</dbReference>
<evidence type="ECO:0000313" key="4">
    <source>
        <dbReference type="Proteomes" id="UP000031368"/>
    </source>
</evidence>
<feature type="transmembrane region" description="Helical" evidence="1">
    <location>
        <begin position="258"/>
        <end position="276"/>
    </location>
</feature>
<feature type="transmembrane region" description="Helical" evidence="1">
    <location>
        <begin position="167"/>
        <end position="188"/>
    </location>
</feature>
<dbReference type="Pfam" id="PF01757">
    <property type="entry name" value="Acyl_transf_3"/>
    <property type="match status" value="1"/>
</dbReference>
<dbReference type="InterPro" id="IPR050879">
    <property type="entry name" value="Acyltransferase_3"/>
</dbReference>
<feature type="transmembrane region" description="Helical" evidence="1">
    <location>
        <begin position="195"/>
        <end position="214"/>
    </location>
</feature>
<dbReference type="GO" id="GO:0016020">
    <property type="term" value="C:membrane"/>
    <property type="evidence" value="ECO:0007669"/>
    <property type="project" value="TreeGrafter"/>
</dbReference>
<dbReference type="KEGG" id="rga:RGR602_PC00823"/>
<dbReference type="EMBL" id="CP006880">
    <property type="protein sequence ID" value="AJD44858.1"/>
    <property type="molecule type" value="Genomic_DNA"/>
</dbReference>
<evidence type="ECO:0000259" key="2">
    <source>
        <dbReference type="Pfam" id="PF01757"/>
    </source>
</evidence>
<feature type="domain" description="Acyltransferase 3" evidence="2">
    <location>
        <begin position="43"/>
        <end position="372"/>
    </location>
</feature>
<sequence length="398" mass="43604">MGGQRNYINSNTLQKQILETYPGHILLLDEIMPEQKPATHYYVVDIVRIYAAALVLLFHFSSFQLPQTSGPVFAFLWPFDGVGSIGVEIFFVISGLVISMSAEGASGMHGALRFIHLRALRILPALWISSVIGFAALSLAGQDITSLIPPLIRSSVLSPVGPYIDGVVWSLVVEAAFYLTVGITIVFAPRLSLENLAKIICAVSSVYLVVWSAAFLFDKELFATLSRFPSKVFLMRYGVFFALGMLLWAHLRGHRSKIAIGALLPAGLMCIVEIFVGRDLLWGIGTGACLVWLTATAFMVFCIIHADAFETGFTHRQRTTFRYLGSLSYALYLNHYTFGGLIVQSLATVLPPVSRVSVGLLFCASVCAVVLMSCFVTSAERIVQKPLRLQRSPQLGPS</sequence>
<keyword evidence="3" id="KW-0012">Acyltransferase</keyword>
<feature type="transmembrane region" description="Helical" evidence="1">
    <location>
        <begin position="327"/>
        <end position="350"/>
    </location>
</feature>
<name>A0A0B4XE00_9HYPH</name>
<keyword evidence="1" id="KW-1133">Transmembrane helix</keyword>
<keyword evidence="3" id="KW-0808">Transferase</keyword>
<dbReference type="PANTHER" id="PTHR23028:SF131">
    <property type="entry name" value="BLR2367 PROTEIN"/>
    <property type="match status" value="1"/>
</dbReference>
<dbReference type="GO" id="GO:0016747">
    <property type="term" value="F:acyltransferase activity, transferring groups other than amino-acyl groups"/>
    <property type="evidence" value="ECO:0007669"/>
    <property type="project" value="InterPro"/>
</dbReference>